<evidence type="ECO:0000259" key="7">
    <source>
        <dbReference type="SMART" id="SM00839"/>
    </source>
</evidence>
<dbReference type="CDD" id="cd01075">
    <property type="entry name" value="NAD_bind_Leu_Phe_Val_DH"/>
    <property type="match status" value="1"/>
</dbReference>
<dbReference type="Gene3D" id="3.40.50.10860">
    <property type="entry name" value="Leucine Dehydrogenase, chain A, domain 1"/>
    <property type="match status" value="1"/>
</dbReference>
<dbReference type="InterPro" id="IPR006097">
    <property type="entry name" value="Glu/Leu/Phe/Val/Trp_DH_dimer"/>
</dbReference>
<feature type="binding site" evidence="5">
    <location>
        <begin position="189"/>
        <end position="194"/>
    </location>
    <ligand>
        <name>NAD(+)</name>
        <dbReference type="ChEBI" id="CHEBI:57540"/>
    </ligand>
</feature>
<dbReference type="InterPro" id="IPR016211">
    <property type="entry name" value="Glu/Phe/Leu/Val/Trp_DH_bac/arc"/>
</dbReference>
<keyword evidence="5" id="KW-0547">Nucleotide-binding</keyword>
<evidence type="ECO:0000313" key="9">
    <source>
        <dbReference type="Proteomes" id="UP000199249"/>
    </source>
</evidence>
<dbReference type="Pfam" id="PF00208">
    <property type="entry name" value="ELFV_dehydrog"/>
    <property type="match status" value="2"/>
</dbReference>
<gene>
    <name evidence="8" type="ORF">SAMN04488069_10757</name>
</gene>
<feature type="active site" description="Proton donor/acceptor" evidence="4">
    <location>
        <position position="89"/>
    </location>
</feature>
<protein>
    <submittedName>
        <fullName evidence="8">Leucine dehydrogenase</fullName>
    </submittedName>
</protein>
<dbReference type="InterPro" id="IPR046346">
    <property type="entry name" value="Aminoacid_DH-like_N_sf"/>
</dbReference>
<dbReference type="Pfam" id="PF02812">
    <property type="entry name" value="ELFV_dehydrog_N"/>
    <property type="match status" value="1"/>
</dbReference>
<evidence type="ECO:0000256" key="5">
    <source>
        <dbReference type="PIRSR" id="PIRSR000188-2"/>
    </source>
</evidence>
<reference evidence="9" key="1">
    <citation type="submission" date="2016-10" db="EMBL/GenBank/DDBJ databases">
        <authorList>
            <person name="Varghese N."/>
            <person name="Submissions S."/>
        </authorList>
    </citation>
    <scope>NUCLEOTIDE SEQUENCE [LARGE SCALE GENOMIC DNA]</scope>
    <source>
        <strain evidence="9">CGMCC 1.8975</strain>
    </source>
</reference>
<organism evidence="8 9">
    <name type="scientific">Hymenobacter psychrophilus</name>
    <dbReference type="NCBI Taxonomy" id="651662"/>
    <lineage>
        <taxon>Bacteria</taxon>
        <taxon>Pseudomonadati</taxon>
        <taxon>Bacteroidota</taxon>
        <taxon>Cytophagia</taxon>
        <taxon>Cytophagales</taxon>
        <taxon>Hymenobacteraceae</taxon>
        <taxon>Hymenobacter</taxon>
    </lineage>
</organism>
<dbReference type="PIRSF" id="PIRSF000188">
    <property type="entry name" value="Phe_leu_dh"/>
    <property type="match status" value="1"/>
</dbReference>
<dbReference type="PRINTS" id="PR00082">
    <property type="entry name" value="GLFDHDRGNASE"/>
</dbReference>
<dbReference type="RefSeq" id="WP_092740201.1">
    <property type="nucleotide sequence ID" value="NZ_FNOV01000007.1"/>
</dbReference>
<keyword evidence="3 5" id="KW-0520">NAD</keyword>
<sequence length="363" mass="39202">MVETQVVTEASIFGQISEFQHEQVVYCHDHETGLKAIIGIHNTVLGPALGGTRMWHYASDAEALNDVLRLSRGMTYKAAISGLNLGGGKAVIIGDAATMKTEALLRKFGRFVQNLNGKYITAEDVNMTTRDMEFIRMETKHVSGLPESMGGSGDPSPVTAYGTYMGMKAAAKRAFGSDSLAGKRIAVQGMGHVGTYLLEYLQKEGAQLIVSDYYEDRALDAANRFGAQMVGLNDIYDQDVDIYSPCALGATLNSDTIPRLKCQVVAGCANNQLADENRHGPELVRRGIVYAPDFLINAGGLINVYSEVVGGNREAALIQTEKIYDITTQVLAKAEQEGSHPQAAATRQAEERIAAIGKVKSTY</sequence>
<dbReference type="InterPro" id="IPR006096">
    <property type="entry name" value="Glu/Leu/Phe/Val/Trp_DH_C"/>
</dbReference>
<evidence type="ECO:0000313" key="8">
    <source>
        <dbReference type="EMBL" id="SDY28274.1"/>
    </source>
</evidence>
<dbReference type="SMART" id="SM00839">
    <property type="entry name" value="ELFV_dehydrog"/>
    <property type="match status" value="1"/>
</dbReference>
<dbReference type="Proteomes" id="UP000199249">
    <property type="component" value="Unassembled WGS sequence"/>
</dbReference>
<dbReference type="EMBL" id="FNOV01000007">
    <property type="protein sequence ID" value="SDY28274.1"/>
    <property type="molecule type" value="Genomic_DNA"/>
</dbReference>
<evidence type="ECO:0000256" key="3">
    <source>
        <dbReference type="ARBA" id="ARBA00023027"/>
    </source>
</evidence>
<keyword evidence="2 6" id="KW-0560">Oxidoreductase</keyword>
<evidence type="ECO:0000256" key="4">
    <source>
        <dbReference type="PIRSR" id="PIRSR000188-1"/>
    </source>
</evidence>
<dbReference type="Gene3D" id="3.40.50.720">
    <property type="entry name" value="NAD(P)-binding Rossmann-like Domain"/>
    <property type="match status" value="1"/>
</dbReference>
<dbReference type="PANTHER" id="PTHR42722">
    <property type="entry name" value="LEUCINE DEHYDROGENASE"/>
    <property type="match status" value="1"/>
</dbReference>
<dbReference type="InterPro" id="IPR036291">
    <property type="entry name" value="NAD(P)-bd_dom_sf"/>
</dbReference>
<proteinExistence type="inferred from homology"/>
<dbReference type="GO" id="GO:0016639">
    <property type="term" value="F:oxidoreductase activity, acting on the CH-NH2 group of donors, NAD or NADP as acceptor"/>
    <property type="evidence" value="ECO:0007669"/>
    <property type="project" value="InterPro"/>
</dbReference>
<comment type="similarity">
    <text evidence="1 6">Belongs to the Glu/Leu/Phe/Val dehydrogenases family.</text>
</comment>
<dbReference type="GO" id="GO:0006520">
    <property type="term" value="P:amino acid metabolic process"/>
    <property type="evidence" value="ECO:0007669"/>
    <property type="project" value="InterPro"/>
</dbReference>
<name>A0A1H3IN81_9BACT</name>
<dbReference type="GO" id="GO:0000166">
    <property type="term" value="F:nucleotide binding"/>
    <property type="evidence" value="ECO:0007669"/>
    <property type="project" value="UniProtKB-KW"/>
</dbReference>
<dbReference type="FunFam" id="3.40.50.10860:FF:000010">
    <property type="entry name" value="Leucine dehydrogenase"/>
    <property type="match status" value="1"/>
</dbReference>
<evidence type="ECO:0000256" key="6">
    <source>
        <dbReference type="RuleBase" id="RU004417"/>
    </source>
</evidence>
<feature type="domain" description="Glutamate/phenylalanine/leucine/valine/L-tryptophan dehydrogenase C-terminal" evidence="7">
    <location>
        <begin position="153"/>
        <end position="361"/>
    </location>
</feature>
<dbReference type="OrthoDB" id="9803297at2"/>
<keyword evidence="9" id="KW-1185">Reference proteome</keyword>
<dbReference type="InterPro" id="IPR006095">
    <property type="entry name" value="Glu/Leu/Phe/Val/Trp_DH"/>
</dbReference>
<dbReference type="AlphaFoldDB" id="A0A1H3IN81"/>
<dbReference type="STRING" id="651662.SAMN04488069_10757"/>
<accession>A0A1H3IN81</accession>
<evidence type="ECO:0000256" key="2">
    <source>
        <dbReference type="ARBA" id="ARBA00023002"/>
    </source>
</evidence>
<dbReference type="SUPFAM" id="SSF53223">
    <property type="entry name" value="Aminoacid dehydrogenase-like, N-terminal domain"/>
    <property type="match status" value="1"/>
</dbReference>
<dbReference type="SUPFAM" id="SSF51735">
    <property type="entry name" value="NAD(P)-binding Rossmann-fold domains"/>
    <property type="match status" value="1"/>
</dbReference>
<evidence type="ECO:0000256" key="1">
    <source>
        <dbReference type="ARBA" id="ARBA00006382"/>
    </source>
</evidence>
<dbReference type="PANTHER" id="PTHR42722:SF1">
    <property type="entry name" value="VALINE DEHYDROGENASE"/>
    <property type="match status" value="1"/>
</dbReference>